<reference evidence="2 3" key="1">
    <citation type="submission" date="2019-01" db="EMBL/GenBank/DDBJ databases">
        <title>Filimonas sp. strain TTM-71.</title>
        <authorList>
            <person name="Chen W.-M."/>
        </authorList>
    </citation>
    <scope>NUCLEOTIDE SEQUENCE [LARGE SCALE GENOMIC DNA]</scope>
    <source>
        <strain evidence="2 3">TTM-71</strain>
    </source>
</reference>
<sequence>MQWYPLGHAENVLTPEELCNLVEQDYHLAITASCKMISDFLSGHPEVPGLPVAVSELVHLLFGKLNDELKHLLLKESGIIFPCIRKNGHKQYCVKDATVRVIKARQSVITALMQRVRHLLNNFMITPRDSAAWKTCVNAFFLLETAVFQWIHVDQNVLYPAVQQPPRTTKKL</sequence>
<evidence type="ECO:0000313" key="2">
    <source>
        <dbReference type="EMBL" id="RXK83468.1"/>
    </source>
</evidence>
<evidence type="ECO:0000313" key="3">
    <source>
        <dbReference type="Proteomes" id="UP000290545"/>
    </source>
</evidence>
<keyword evidence="3" id="KW-1185">Reference proteome</keyword>
<dbReference type="GO" id="GO:0005737">
    <property type="term" value="C:cytoplasm"/>
    <property type="evidence" value="ECO:0007669"/>
    <property type="project" value="UniProtKB-SubCell"/>
</dbReference>
<accession>A0A4Q1D542</accession>
<organism evidence="2 3">
    <name type="scientific">Filimonas effusa</name>
    <dbReference type="NCBI Taxonomy" id="2508721"/>
    <lineage>
        <taxon>Bacteria</taxon>
        <taxon>Pseudomonadati</taxon>
        <taxon>Bacteroidota</taxon>
        <taxon>Chitinophagia</taxon>
        <taxon>Chitinophagales</taxon>
        <taxon>Chitinophagaceae</taxon>
        <taxon>Filimonas</taxon>
    </lineage>
</organism>
<dbReference type="RefSeq" id="WP_129004521.1">
    <property type="nucleotide sequence ID" value="NZ_SDHZ01000002.1"/>
</dbReference>
<dbReference type="AlphaFoldDB" id="A0A4Q1D542"/>
<dbReference type="PANTHER" id="PTHR36438">
    <property type="entry name" value="IRON-SULFUR CLUSTER REPAIR PROTEIN YTFE"/>
    <property type="match status" value="1"/>
</dbReference>
<evidence type="ECO:0000256" key="1">
    <source>
        <dbReference type="ARBA" id="ARBA00004496"/>
    </source>
</evidence>
<gene>
    <name evidence="2" type="ORF">ESB13_15350</name>
</gene>
<dbReference type="InterPro" id="IPR019903">
    <property type="entry name" value="RIC_family"/>
</dbReference>
<comment type="subcellular location">
    <subcellularLocation>
        <location evidence="1">Cytoplasm</location>
    </subcellularLocation>
</comment>
<dbReference type="Gene3D" id="1.20.120.520">
    <property type="entry name" value="nmb1532 protein domain like"/>
    <property type="match status" value="1"/>
</dbReference>
<protein>
    <submittedName>
        <fullName evidence="2">Uncharacterized protein</fullName>
    </submittedName>
</protein>
<dbReference type="Proteomes" id="UP000290545">
    <property type="component" value="Unassembled WGS sequence"/>
</dbReference>
<dbReference type="EMBL" id="SDHZ01000002">
    <property type="protein sequence ID" value="RXK83468.1"/>
    <property type="molecule type" value="Genomic_DNA"/>
</dbReference>
<dbReference type="PANTHER" id="PTHR36438:SF1">
    <property type="entry name" value="IRON-SULFUR CLUSTER REPAIR PROTEIN YTFE"/>
    <property type="match status" value="1"/>
</dbReference>
<proteinExistence type="predicted"/>
<comment type="caution">
    <text evidence="2">The sequence shown here is derived from an EMBL/GenBank/DDBJ whole genome shotgun (WGS) entry which is preliminary data.</text>
</comment>
<name>A0A4Q1D542_9BACT</name>
<dbReference type="OrthoDB" id="679106at2"/>